<comment type="catalytic activity">
    <reaction evidence="7 9 10">
        <text>2-(2-carboxy-4-methylthiazol-5-yl)ethyl phosphate + 4-amino-2-methyl-5-(diphosphooxymethyl)pyrimidine + 2 H(+) = thiamine phosphate + CO2 + diphosphate</text>
        <dbReference type="Rhea" id="RHEA:47848"/>
        <dbReference type="ChEBI" id="CHEBI:15378"/>
        <dbReference type="ChEBI" id="CHEBI:16526"/>
        <dbReference type="ChEBI" id="CHEBI:33019"/>
        <dbReference type="ChEBI" id="CHEBI:37575"/>
        <dbReference type="ChEBI" id="CHEBI:57841"/>
        <dbReference type="ChEBI" id="CHEBI:62890"/>
        <dbReference type="EC" id="2.5.1.3"/>
    </reaction>
</comment>
<dbReference type="GO" id="GO:0000287">
    <property type="term" value="F:magnesium ion binding"/>
    <property type="evidence" value="ECO:0007669"/>
    <property type="project" value="UniProtKB-UniRule"/>
</dbReference>
<feature type="binding site" evidence="9">
    <location>
        <position position="66"/>
    </location>
    <ligand>
        <name>Mg(2+)</name>
        <dbReference type="ChEBI" id="CHEBI:18420"/>
    </ligand>
</feature>
<comment type="function">
    <text evidence="9">Condenses 4-methyl-5-(beta-hydroxyethyl)thiazole monophosphate (THZ-P) and 2-methyl-4-amino-5-hydroxymethyl pyrimidine pyrophosphate (HMP-PP) to form thiamine monophosphate (TMP).</text>
</comment>
<evidence type="ECO:0000256" key="8">
    <source>
        <dbReference type="ARBA" id="ARBA00047883"/>
    </source>
</evidence>
<evidence type="ECO:0000256" key="7">
    <source>
        <dbReference type="ARBA" id="ARBA00047851"/>
    </source>
</evidence>
<dbReference type="HAMAP" id="MF_00097">
    <property type="entry name" value="TMP_synthase"/>
    <property type="match status" value="1"/>
</dbReference>
<evidence type="ECO:0000259" key="12">
    <source>
        <dbReference type="Pfam" id="PF02581"/>
    </source>
</evidence>
<comment type="pathway">
    <text evidence="1 9 11">Cofactor biosynthesis; thiamine diphosphate biosynthesis; thiamine phosphate from 4-amino-2-methyl-5-diphosphomethylpyrimidine and 4-methyl-5-(2-phosphoethyl)-thiazole: step 1/1.</text>
</comment>
<dbReference type="InterPro" id="IPR036206">
    <property type="entry name" value="ThiamineP_synth_sf"/>
</dbReference>
<evidence type="ECO:0000256" key="6">
    <source>
        <dbReference type="ARBA" id="ARBA00047334"/>
    </source>
</evidence>
<accession>A0AAU9DII0</accession>
<comment type="caution">
    <text evidence="9">Lacks conserved residue(s) required for the propagation of feature annotation.</text>
</comment>
<keyword evidence="14" id="KW-1185">Reference proteome</keyword>
<dbReference type="EC" id="2.5.1.3" evidence="9"/>
<feature type="binding site" evidence="9">
    <location>
        <position position="104"/>
    </location>
    <ligand>
        <name>4-amino-2-methyl-5-(diphosphooxymethyl)pyrimidine</name>
        <dbReference type="ChEBI" id="CHEBI:57841"/>
    </ligand>
</feature>
<dbReference type="NCBIfam" id="NF000736">
    <property type="entry name" value="PRK00043.2-3"/>
    <property type="match status" value="1"/>
</dbReference>
<keyword evidence="3 9" id="KW-0479">Metal-binding</keyword>
<evidence type="ECO:0000256" key="4">
    <source>
        <dbReference type="ARBA" id="ARBA00022842"/>
    </source>
</evidence>
<keyword evidence="4 9" id="KW-0460">Magnesium</keyword>
<dbReference type="AlphaFoldDB" id="A0AAU9DII0"/>
<proteinExistence type="inferred from homology"/>
<dbReference type="NCBIfam" id="TIGR00693">
    <property type="entry name" value="thiE"/>
    <property type="match status" value="1"/>
</dbReference>
<dbReference type="SUPFAM" id="SSF51391">
    <property type="entry name" value="Thiamin phosphate synthase"/>
    <property type="match status" value="1"/>
</dbReference>
<dbReference type="PANTHER" id="PTHR20857:SF15">
    <property type="entry name" value="THIAMINE-PHOSPHATE SYNTHASE"/>
    <property type="match status" value="1"/>
</dbReference>
<dbReference type="Proteomes" id="UP001348817">
    <property type="component" value="Plasmid pFA4"/>
</dbReference>
<sequence>MISKLHYITQDLAHKTHAEQTEAACAGGVDWVQLRVKNQTDERVLEIALEVKRICDAHGATLIINDRVRVAKEVGAHGVHLGKTDMPSKEARRVLGAGFIIGGTANTLDDIRALEQAGVDYIGLGPFRFTETKKNLSPVLGLEGYRNILGGGVSVPVVAIGGIKHGDITAVMEAGPHGVALSSLINLAENPSASAKKVLDILAGKTA</sequence>
<evidence type="ECO:0000256" key="2">
    <source>
        <dbReference type="ARBA" id="ARBA00022679"/>
    </source>
</evidence>
<dbReference type="EMBL" id="AP025318">
    <property type="protein sequence ID" value="BDD12375.1"/>
    <property type="molecule type" value="Genomic_DNA"/>
</dbReference>
<feature type="domain" description="Thiamine phosphate synthase/TenI" evidence="12">
    <location>
        <begin position="8"/>
        <end position="185"/>
    </location>
</feature>
<reference evidence="13 14" key="1">
    <citation type="submission" date="2021-12" db="EMBL/GenBank/DDBJ databases">
        <title>Genome sequencing of bacteria with rrn-lacking chromosome and rrn-plasmid.</title>
        <authorList>
            <person name="Anda M."/>
            <person name="Iwasaki W."/>
        </authorList>
    </citation>
    <scope>NUCLEOTIDE SEQUENCE [LARGE SCALE GENOMIC DNA]</scope>
    <source>
        <strain evidence="13 14">DSM 100852</strain>
        <plasmid evidence="13 14">pFA4</plasmid>
    </source>
</reference>
<dbReference type="CDD" id="cd00564">
    <property type="entry name" value="TMP_TenI"/>
    <property type="match status" value="1"/>
</dbReference>
<feature type="binding site" evidence="9">
    <location>
        <begin position="130"/>
        <end position="132"/>
    </location>
    <ligand>
        <name>2-[(2R,5Z)-2-carboxy-4-methylthiazol-5(2H)-ylidene]ethyl phosphate</name>
        <dbReference type="ChEBI" id="CHEBI:62899"/>
    </ligand>
</feature>
<dbReference type="GO" id="GO:0009229">
    <property type="term" value="P:thiamine diphosphate biosynthetic process"/>
    <property type="evidence" value="ECO:0007669"/>
    <property type="project" value="UniProtKB-UniRule"/>
</dbReference>
<protein>
    <recommendedName>
        <fullName evidence="9">Thiamine-phosphate synthase</fullName>
        <shortName evidence="9">TP synthase</shortName>
        <shortName evidence="9">TPS</shortName>
        <ecNumber evidence="9">2.5.1.3</ecNumber>
    </recommendedName>
    <alternativeName>
        <fullName evidence="9">Thiamine-phosphate pyrophosphorylase</fullName>
        <shortName evidence="9">TMP pyrophosphorylase</shortName>
        <shortName evidence="9">TMP-PPase</shortName>
    </alternativeName>
</protein>
<dbReference type="PANTHER" id="PTHR20857">
    <property type="entry name" value="THIAMINE-PHOSPHATE PYROPHOSPHORYLASE"/>
    <property type="match status" value="1"/>
</dbReference>
<comment type="similarity">
    <text evidence="9 10">Belongs to the thiamine-phosphate synthase family.</text>
</comment>
<dbReference type="GO" id="GO:0009228">
    <property type="term" value="P:thiamine biosynthetic process"/>
    <property type="evidence" value="ECO:0007669"/>
    <property type="project" value="UniProtKB-KW"/>
</dbReference>
<dbReference type="Gene3D" id="3.20.20.70">
    <property type="entry name" value="Aldolase class I"/>
    <property type="match status" value="1"/>
</dbReference>
<evidence type="ECO:0000256" key="3">
    <source>
        <dbReference type="ARBA" id="ARBA00022723"/>
    </source>
</evidence>
<gene>
    <name evidence="9 13" type="primary">thiE</name>
    <name evidence="13" type="ORF">FUAX_48070</name>
</gene>
<comment type="catalytic activity">
    <reaction evidence="8 9 10">
        <text>2-[(2R,5Z)-2-carboxy-4-methylthiazol-5(2H)-ylidene]ethyl phosphate + 4-amino-2-methyl-5-(diphosphooxymethyl)pyrimidine + 2 H(+) = thiamine phosphate + CO2 + diphosphate</text>
        <dbReference type="Rhea" id="RHEA:47844"/>
        <dbReference type="ChEBI" id="CHEBI:15378"/>
        <dbReference type="ChEBI" id="CHEBI:16526"/>
        <dbReference type="ChEBI" id="CHEBI:33019"/>
        <dbReference type="ChEBI" id="CHEBI:37575"/>
        <dbReference type="ChEBI" id="CHEBI:57841"/>
        <dbReference type="ChEBI" id="CHEBI:62899"/>
        <dbReference type="EC" id="2.5.1.3"/>
    </reaction>
</comment>
<evidence type="ECO:0000313" key="14">
    <source>
        <dbReference type="Proteomes" id="UP001348817"/>
    </source>
</evidence>
<feature type="binding site" evidence="9">
    <location>
        <position position="65"/>
    </location>
    <ligand>
        <name>4-amino-2-methyl-5-(diphosphooxymethyl)pyrimidine</name>
        <dbReference type="ChEBI" id="CHEBI:57841"/>
    </ligand>
</feature>
<dbReference type="InterPro" id="IPR034291">
    <property type="entry name" value="TMP_synthase"/>
</dbReference>
<evidence type="ECO:0000313" key="13">
    <source>
        <dbReference type="EMBL" id="BDD12375.1"/>
    </source>
</evidence>
<dbReference type="GO" id="GO:0005737">
    <property type="term" value="C:cytoplasm"/>
    <property type="evidence" value="ECO:0007669"/>
    <property type="project" value="TreeGrafter"/>
</dbReference>
<evidence type="ECO:0000256" key="11">
    <source>
        <dbReference type="RuleBase" id="RU004253"/>
    </source>
</evidence>
<feature type="binding site" evidence="9">
    <location>
        <position position="133"/>
    </location>
    <ligand>
        <name>4-amino-2-methyl-5-(diphosphooxymethyl)pyrimidine</name>
        <dbReference type="ChEBI" id="CHEBI:57841"/>
    </ligand>
</feature>
<dbReference type="GO" id="GO:0004789">
    <property type="term" value="F:thiamine-phosphate diphosphorylase activity"/>
    <property type="evidence" value="ECO:0007669"/>
    <property type="project" value="UniProtKB-UniRule"/>
</dbReference>
<dbReference type="KEGG" id="fax:FUAX_48070"/>
<dbReference type="InterPro" id="IPR013785">
    <property type="entry name" value="Aldolase_TIM"/>
</dbReference>
<feature type="binding site" evidence="9">
    <location>
        <position position="162"/>
    </location>
    <ligand>
        <name>2-[(2R,5Z)-2-carboxy-4-methylthiazol-5(2H)-ylidene]ethyl phosphate</name>
        <dbReference type="ChEBI" id="CHEBI:62899"/>
    </ligand>
</feature>
<dbReference type="Pfam" id="PF02581">
    <property type="entry name" value="TMP-TENI"/>
    <property type="match status" value="1"/>
</dbReference>
<keyword evidence="5 9" id="KW-0784">Thiamine biosynthesis</keyword>
<geneLocation type="plasmid" evidence="13 14">
    <name>pFA4</name>
</geneLocation>
<comment type="cofactor">
    <cofactor evidence="9">
        <name>Mg(2+)</name>
        <dbReference type="ChEBI" id="CHEBI:18420"/>
    </cofactor>
    <text evidence="9">Binds 1 Mg(2+) ion per subunit.</text>
</comment>
<evidence type="ECO:0000256" key="10">
    <source>
        <dbReference type="RuleBase" id="RU003826"/>
    </source>
</evidence>
<keyword evidence="13" id="KW-0614">Plasmid</keyword>
<comment type="catalytic activity">
    <reaction evidence="6 9 10">
        <text>4-methyl-5-(2-phosphooxyethyl)-thiazole + 4-amino-2-methyl-5-(diphosphooxymethyl)pyrimidine + H(+) = thiamine phosphate + diphosphate</text>
        <dbReference type="Rhea" id="RHEA:22328"/>
        <dbReference type="ChEBI" id="CHEBI:15378"/>
        <dbReference type="ChEBI" id="CHEBI:33019"/>
        <dbReference type="ChEBI" id="CHEBI:37575"/>
        <dbReference type="ChEBI" id="CHEBI:57841"/>
        <dbReference type="ChEBI" id="CHEBI:58296"/>
        <dbReference type="EC" id="2.5.1.3"/>
    </reaction>
</comment>
<keyword evidence="2 9" id="KW-0808">Transferase</keyword>
<evidence type="ECO:0000256" key="5">
    <source>
        <dbReference type="ARBA" id="ARBA00022977"/>
    </source>
</evidence>
<dbReference type="InterPro" id="IPR022998">
    <property type="entry name" value="ThiamineP_synth_TenI"/>
</dbReference>
<organism evidence="13 14">
    <name type="scientific">Fulvitalea axinellae</name>
    <dbReference type="NCBI Taxonomy" id="1182444"/>
    <lineage>
        <taxon>Bacteria</taxon>
        <taxon>Pseudomonadati</taxon>
        <taxon>Bacteroidota</taxon>
        <taxon>Cytophagia</taxon>
        <taxon>Cytophagales</taxon>
        <taxon>Persicobacteraceae</taxon>
        <taxon>Fulvitalea</taxon>
    </lineage>
</organism>
<dbReference type="RefSeq" id="WP_338395726.1">
    <property type="nucleotide sequence ID" value="NZ_AP025318.1"/>
</dbReference>
<feature type="binding site" evidence="9">
    <location>
        <position position="85"/>
    </location>
    <ligand>
        <name>Mg(2+)</name>
        <dbReference type="ChEBI" id="CHEBI:18420"/>
    </ligand>
</feature>
<feature type="binding site" evidence="9">
    <location>
        <begin position="33"/>
        <end position="37"/>
    </location>
    <ligand>
        <name>4-amino-2-methyl-5-(diphosphooxymethyl)pyrimidine</name>
        <dbReference type="ChEBI" id="CHEBI:57841"/>
    </ligand>
</feature>
<evidence type="ECO:0000256" key="1">
    <source>
        <dbReference type="ARBA" id="ARBA00005165"/>
    </source>
</evidence>
<name>A0AAU9DII0_9BACT</name>
<evidence type="ECO:0000256" key="9">
    <source>
        <dbReference type="HAMAP-Rule" id="MF_00097"/>
    </source>
</evidence>